<dbReference type="Pfam" id="PF10294">
    <property type="entry name" value="Methyltransf_16"/>
    <property type="match status" value="1"/>
</dbReference>
<evidence type="ECO:0000313" key="4">
    <source>
        <dbReference type="Proteomes" id="UP000094385"/>
    </source>
</evidence>
<keyword evidence="1" id="KW-0963">Cytoplasm</keyword>
<dbReference type="HAMAP" id="MF_03198">
    <property type="entry name" value="Methyltr_EFM6"/>
    <property type="match status" value="1"/>
</dbReference>
<evidence type="ECO:0000313" key="3">
    <source>
        <dbReference type="EMBL" id="ODQ72469.1"/>
    </source>
</evidence>
<accession>A0A1E3Q429</accession>
<dbReference type="InterPro" id="IPR029063">
    <property type="entry name" value="SAM-dependent_MTases_sf"/>
</dbReference>
<feature type="binding site" evidence="1">
    <location>
        <position position="89"/>
    </location>
    <ligand>
        <name>S-adenosyl-L-methionine</name>
        <dbReference type="ChEBI" id="CHEBI:59789"/>
    </ligand>
</feature>
<protein>
    <recommendedName>
        <fullName evidence="1">Protein-lysine N-methyltransferase EFM6</fullName>
        <ecNumber evidence="1">2.1.1.-</ecNumber>
    </recommendedName>
    <alternativeName>
        <fullName evidence="1">Elongation factor methyltransferase 6</fullName>
    </alternativeName>
</protein>
<name>A0A1E3Q429_LIPST</name>
<organism evidence="3 4">
    <name type="scientific">Lipomyces starkeyi NRRL Y-11557</name>
    <dbReference type="NCBI Taxonomy" id="675824"/>
    <lineage>
        <taxon>Eukaryota</taxon>
        <taxon>Fungi</taxon>
        <taxon>Dikarya</taxon>
        <taxon>Ascomycota</taxon>
        <taxon>Saccharomycotina</taxon>
        <taxon>Lipomycetes</taxon>
        <taxon>Lipomycetales</taxon>
        <taxon>Lipomycetaceae</taxon>
        <taxon>Lipomyces</taxon>
    </lineage>
</organism>
<evidence type="ECO:0000256" key="1">
    <source>
        <dbReference type="HAMAP-Rule" id="MF_03198"/>
    </source>
</evidence>
<dbReference type="OrthoDB" id="407325at2759"/>
<keyword evidence="4" id="KW-1185">Reference proteome</keyword>
<dbReference type="SUPFAM" id="SSF53335">
    <property type="entry name" value="S-adenosyl-L-methionine-dependent methyltransferases"/>
    <property type="match status" value="1"/>
</dbReference>
<dbReference type="InterPro" id="IPR019410">
    <property type="entry name" value="Methyltransf_16"/>
</dbReference>
<feature type="binding site" evidence="1">
    <location>
        <position position="210"/>
    </location>
    <ligand>
        <name>S-adenosyl-L-methionine</name>
        <dbReference type="ChEBI" id="CHEBI:59789"/>
    </ligand>
</feature>
<sequence length="306" mass="33843">MILPNMSPSLIAKSPSTIPSTTPSDSESDEPLQSLFLASDLIPLPQDVTKFAGVDYATSQAGVLEVTMNGTIVKIKHDGGAAGCGGKVWPAGELLSRYLISARENEKYIANEVVWKESAKRKIKIIELGSGTGLVGLALGNAYNLATRGGAVDNTGLDITVTDQANMLSLMADNIELNDLQGTVSAEVLDWGADLPEHYIRPFPDVILAADCVYFEPSFPLLETTLLAMTGDNTLVLMSYKRRRKVSRCGCRHLHTMANRTRQADKRFFQSIKKNFRIEEITDYEEYKDFSRDTVFLYRLVRKTPR</sequence>
<dbReference type="PANTHER" id="PTHR14614">
    <property type="entry name" value="HEPATOCELLULAR CARCINOMA-ASSOCIATED ANTIGEN"/>
    <property type="match status" value="1"/>
</dbReference>
<dbReference type="EMBL" id="KV454295">
    <property type="protein sequence ID" value="ODQ72469.1"/>
    <property type="molecule type" value="Genomic_DNA"/>
</dbReference>
<dbReference type="GO" id="GO:0005829">
    <property type="term" value="C:cytosol"/>
    <property type="evidence" value="ECO:0007669"/>
    <property type="project" value="TreeGrafter"/>
</dbReference>
<dbReference type="PANTHER" id="PTHR14614:SF152">
    <property type="entry name" value="PROTEIN-LYSINE N-METHYLTRANSFERASE EFM6"/>
    <property type="match status" value="1"/>
</dbReference>
<feature type="binding site" evidence="1">
    <location>
        <begin position="129"/>
        <end position="131"/>
    </location>
    <ligand>
        <name>S-adenosyl-L-methionine</name>
        <dbReference type="ChEBI" id="CHEBI:59789"/>
    </ligand>
</feature>
<dbReference type="AlphaFoldDB" id="A0A1E3Q429"/>
<comment type="function">
    <text evidence="1">S-adenosyl-L-methionine-dependent protein-lysine N-methyltransferase that methylates elongation factor 1-alpha.</text>
</comment>
<dbReference type="EC" id="2.1.1.-" evidence="1"/>
<dbReference type="GO" id="GO:0016279">
    <property type="term" value="F:protein-lysine N-methyltransferase activity"/>
    <property type="evidence" value="ECO:0007669"/>
    <property type="project" value="UniProtKB-UniRule"/>
</dbReference>
<gene>
    <name evidence="1" type="primary">EFM6</name>
    <name evidence="3" type="ORF">LIPSTDRAFT_297200</name>
</gene>
<keyword evidence="1" id="KW-0489">Methyltransferase</keyword>
<dbReference type="GO" id="GO:0032259">
    <property type="term" value="P:methylation"/>
    <property type="evidence" value="ECO:0007669"/>
    <property type="project" value="UniProtKB-KW"/>
</dbReference>
<evidence type="ECO:0000256" key="2">
    <source>
        <dbReference type="SAM" id="MobiDB-lite"/>
    </source>
</evidence>
<dbReference type="STRING" id="675824.A0A1E3Q429"/>
<feature type="binding site" evidence="1">
    <location>
        <position position="163"/>
    </location>
    <ligand>
        <name>S-adenosyl-L-methionine</name>
        <dbReference type="ChEBI" id="CHEBI:59789"/>
    </ligand>
</feature>
<reference evidence="3 4" key="1">
    <citation type="journal article" date="2016" name="Proc. Natl. Acad. Sci. U.S.A.">
        <title>Comparative genomics of biotechnologically important yeasts.</title>
        <authorList>
            <person name="Riley R."/>
            <person name="Haridas S."/>
            <person name="Wolfe K.H."/>
            <person name="Lopes M.R."/>
            <person name="Hittinger C.T."/>
            <person name="Goeker M."/>
            <person name="Salamov A.A."/>
            <person name="Wisecaver J.H."/>
            <person name="Long T.M."/>
            <person name="Calvey C.H."/>
            <person name="Aerts A.L."/>
            <person name="Barry K.W."/>
            <person name="Choi C."/>
            <person name="Clum A."/>
            <person name="Coughlan A.Y."/>
            <person name="Deshpande S."/>
            <person name="Douglass A.P."/>
            <person name="Hanson S.J."/>
            <person name="Klenk H.-P."/>
            <person name="LaButti K.M."/>
            <person name="Lapidus A."/>
            <person name="Lindquist E.A."/>
            <person name="Lipzen A.M."/>
            <person name="Meier-Kolthoff J.P."/>
            <person name="Ohm R.A."/>
            <person name="Otillar R.P."/>
            <person name="Pangilinan J.L."/>
            <person name="Peng Y."/>
            <person name="Rokas A."/>
            <person name="Rosa C.A."/>
            <person name="Scheuner C."/>
            <person name="Sibirny A.A."/>
            <person name="Slot J.C."/>
            <person name="Stielow J.B."/>
            <person name="Sun H."/>
            <person name="Kurtzman C.P."/>
            <person name="Blackwell M."/>
            <person name="Grigoriev I.V."/>
            <person name="Jeffries T.W."/>
        </authorList>
    </citation>
    <scope>NUCLEOTIDE SEQUENCE [LARGE SCALE GENOMIC DNA]</scope>
    <source>
        <strain evidence="3 4">NRRL Y-11557</strain>
    </source>
</reference>
<comment type="similarity">
    <text evidence="1">Belongs to the class I-like SAM-binding methyltransferase superfamily. METTL21 family. EFM6 subfamily.</text>
</comment>
<feature type="binding site" evidence="1">
    <location>
        <position position="191"/>
    </location>
    <ligand>
        <name>S-adenosyl-L-methionine</name>
        <dbReference type="ChEBI" id="CHEBI:59789"/>
    </ligand>
</feature>
<feature type="compositionally biased region" description="Low complexity" evidence="2">
    <location>
        <begin position="14"/>
        <end position="25"/>
    </location>
</feature>
<dbReference type="Proteomes" id="UP000094385">
    <property type="component" value="Unassembled WGS sequence"/>
</dbReference>
<dbReference type="InterPro" id="IPR033684">
    <property type="entry name" value="EFM6"/>
</dbReference>
<comment type="subcellular location">
    <subcellularLocation>
        <location evidence="1">Cytoplasm</location>
    </subcellularLocation>
</comment>
<dbReference type="Gene3D" id="3.40.50.150">
    <property type="entry name" value="Vaccinia Virus protein VP39"/>
    <property type="match status" value="1"/>
</dbReference>
<proteinExistence type="inferred from homology"/>
<feature type="region of interest" description="Disordered" evidence="2">
    <location>
        <begin position="1"/>
        <end position="30"/>
    </location>
</feature>
<keyword evidence="1" id="KW-0949">S-adenosyl-L-methionine</keyword>
<keyword evidence="1" id="KW-0808">Transferase</keyword>